<proteinExistence type="predicted"/>
<sequence length="164" mass="17027">MAPKISTISLLLFITSAAAAAAAADATKQPPRPPPTRSSNPSTSPSASCPRAPPPTPSTPPPASSPSTLTETAASPSKTRTSSVTGPRSRVGSQRTAFTICEGSASRSCCFGSTSLRLIGVGITSSFRLGSPERISGWRISRSARSVDAEWIVITEELNRRRSS</sequence>
<feature type="chain" id="PRO_5024391810" evidence="2">
    <location>
        <begin position="24"/>
        <end position="164"/>
    </location>
</feature>
<gene>
    <name evidence="3" type="ORF">A4U43_C05F1210</name>
</gene>
<evidence type="ECO:0000313" key="3">
    <source>
        <dbReference type="EMBL" id="ONK67551.1"/>
    </source>
</evidence>
<dbReference type="AlphaFoldDB" id="A0A5P1ESM0"/>
<evidence type="ECO:0000256" key="2">
    <source>
        <dbReference type="SAM" id="SignalP"/>
    </source>
</evidence>
<reference evidence="4" key="1">
    <citation type="journal article" date="2017" name="Nat. Commun.">
        <title>The asparagus genome sheds light on the origin and evolution of a young Y chromosome.</title>
        <authorList>
            <person name="Harkess A."/>
            <person name="Zhou J."/>
            <person name="Xu C."/>
            <person name="Bowers J.E."/>
            <person name="Van der Hulst R."/>
            <person name="Ayyampalayam S."/>
            <person name="Mercati F."/>
            <person name="Riccardi P."/>
            <person name="McKain M.R."/>
            <person name="Kakrana A."/>
            <person name="Tang H."/>
            <person name="Ray J."/>
            <person name="Groenendijk J."/>
            <person name="Arikit S."/>
            <person name="Mathioni S.M."/>
            <person name="Nakano M."/>
            <person name="Shan H."/>
            <person name="Telgmann-Rauber A."/>
            <person name="Kanno A."/>
            <person name="Yue Z."/>
            <person name="Chen H."/>
            <person name="Li W."/>
            <person name="Chen Y."/>
            <person name="Xu X."/>
            <person name="Zhang Y."/>
            <person name="Luo S."/>
            <person name="Chen H."/>
            <person name="Gao J."/>
            <person name="Mao Z."/>
            <person name="Pires J.C."/>
            <person name="Luo M."/>
            <person name="Kudrna D."/>
            <person name="Wing R.A."/>
            <person name="Meyers B.C."/>
            <person name="Yi K."/>
            <person name="Kong H."/>
            <person name="Lavrijsen P."/>
            <person name="Sunseri F."/>
            <person name="Falavigna A."/>
            <person name="Ye Y."/>
            <person name="Leebens-Mack J.H."/>
            <person name="Chen G."/>
        </authorList>
    </citation>
    <scope>NUCLEOTIDE SEQUENCE [LARGE SCALE GENOMIC DNA]</scope>
    <source>
        <strain evidence="4">cv. DH0086</strain>
    </source>
</reference>
<feature type="region of interest" description="Disordered" evidence="1">
    <location>
        <begin position="21"/>
        <end position="93"/>
    </location>
</feature>
<keyword evidence="4" id="KW-1185">Reference proteome</keyword>
<feature type="compositionally biased region" description="Polar residues" evidence="1">
    <location>
        <begin position="78"/>
        <end position="93"/>
    </location>
</feature>
<feature type="compositionally biased region" description="Pro residues" evidence="1">
    <location>
        <begin position="51"/>
        <end position="64"/>
    </location>
</feature>
<feature type="compositionally biased region" description="Low complexity" evidence="1">
    <location>
        <begin position="37"/>
        <end position="50"/>
    </location>
</feature>
<dbReference type="EMBL" id="CM007385">
    <property type="protein sequence ID" value="ONK67551.1"/>
    <property type="molecule type" value="Genomic_DNA"/>
</dbReference>
<accession>A0A5P1ESM0</accession>
<dbReference type="Proteomes" id="UP000243459">
    <property type="component" value="Chromosome 5"/>
</dbReference>
<feature type="signal peptide" evidence="2">
    <location>
        <begin position="1"/>
        <end position="23"/>
    </location>
</feature>
<evidence type="ECO:0000313" key="4">
    <source>
        <dbReference type="Proteomes" id="UP000243459"/>
    </source>
</evidence>
<evidence type="ECO:0000256" key="1">
    <source>
        <dbReference type="SAM" id="MobiDB-lite"/>
    </source>
</evidence>
<keyword evidence="2" id="KW-0732">Signal</keyword>
<dbReference type="Gramene" id="ONK67551">
    <property type="protein sequence ID" value="ONK67551"/>
    <property type="gene ID" value="A4U43_C05F1210"/>
</dbReference>
<name>A0A5P1ESM0_ASPOF</name>
<organism evidence="3 4">
    <name type="scientific">Asparagus officinalis</name>
    <name type="common">Garden asparagus</name>
    <dbReference type="NCBI Taxonomy" id="4686"/>
    <lineage>
        <taxon>Eukaryota</taxon>
        <taxon>Viridiplantae</taxon>
        <taxon>Streptophyta</taxon>
        <taxon>Embryophyta</taxon>
        <taxon>Tracheophyta</taxon>
        <taxon>Spermatophyta</taxon>
        <taxon>Magnoliopsida</taxon>
        <taxon>Liliopsida</taxon>
        <taxon>Asparagales</taxon>
        <taxon>Asparagaceae</taxon>
        <taxon>Asparagoideae</taxon>
        <taxon>Asparagus</taxon>
    </lineage>
</organism>
<feature type="compositionally biased region" description="Low complexity" evidence="1">
    <location>
        <begin position="65"/>
        <end position="77"/>
    </location>
</feature>
<protein>
    <submittedName>
        <fullName evidence="3">Uncharacterized protein</fullName>
    </submittedName>
</protein>